<sequence>MEELLMKKLFTNTVLIKENLSKVQQVLMDGPQLMRWNPAISSLKNGTNNSFIIHRNDPAINSDEVLTIESKDQQVSYRSINGRLEYQLIFNLVEKVGSTLVTEDFYLLKDETLAIVFLQPIAKQAFNRNLNGLKRIIEINK</sequence>
<protein>
    <recommendedName>
        <fullName evidence="3">SRPBCC family protein</fullName>
    </recommendedName>
</protein>
<comment type="caution">
    <text evidence="1">The sequence shown here is derived from an EMBL/GenBank/DDBJ whole genome shotgun (WGS) entry which is preliminary data.</text>
</comment>
<evidence type="ECO:0000313" key="1">
    <source>
        <dbReference type="EMBL" id="KRK44306.1"/>
    </source>
</evidence>
<name>A0A837RLH3_9LACO</name>
<evidence type="ECO:0000313" key="2">
    <source>
        <dbReference type="Proteomes" id="UP000050964"/>
    </source>
</evidence>
<dbReference type="SUPFAM" id="SSF55961">
    <property type="entry name" value="Bet v1-like"/>
    <property type="match status" value="1"/>
</dbReference>
<dbReference type="Proteomes" id="UP000050964">
    <property type="component" value="Unassembled WGS sequence"/>
</dbReference>
<dbReference type="EMBL" id="AZDB01000002">
    <property type="protein sequence ID" value="KRK44306.1"/>
    <property type="molecule type" value="Genomic_DNA"/>
</dbReference>
<reference evidence="1 2" key="1">
    <citation type="journal article" date="2015" name="Genome Announc.">
        <title>Expanding the biotechnology potential of lactobacilli through comparative genomics of 213 strains and associated genera.</title>
        <authorList>
            <person name="Sun Z."/>
            <person name="Harris H.M."/>
            <person name="McCann A."/>
            <person name="Guo C."/>
            <person name="Argimon S."/>
            <person name="Zhang W."/>
            <person name="Yang X."/>
            <person name="Jeffery I.B."/>
            <person name="Cooney J.C."/>
            <person name="Kagawa T.F."/>
            <person name="Liu W."/>
            <person name="Song Y."/>
            <person name="Salvetti E."/>
            <person name="Wrobel A."/>
            <person name="Rasinkangas P."/>
            <person name="Parkhill J."/>
            <person name="Rea M.C."/>
            <person name="O'Sullivan O."/>
            <person name="Ritari J."/>
            <person name="Douillard F.P."/>
            <person name="Paul Ross R."/>
            <person name="Yang R."/>
            <person name="Briner A.E."/>
            <person name="Felis G.E."/>
            <person name="de Vos W.M."/>
            <person name="Barrangou R."/>
            <person name="Klaenhammer T.R."/>
            <person name="Caufield P.W."/>
            <person name="Cui Y."/>
            <person name="Zhang H."/>
            <person name="O'Toole P.W."/>
        </authorList>
    </citation>
    <scope>NUCLEOTIDE SEQUENCE [LARGE SCALE GENOMIC DNA]</scope>
    <source>
        <strain evidence="1 2">JCM 15951</strain>
    </source>
</reference>
<proteinExistence type="predicted"/>
<organism evidence="1 2">
    <name type="scientific">Companilactobacillus crustorum JCM 15951</name>
    <dbReference type="NCBI Taxonomy" id="1423737"/>
    <lineage>
        <taxon>Bacteria</taxon>
        <taxon>Bacillati</taxon>
        <taxon>Bacillota</taxon>
        <taxon>Bacilli</taxon>
        <taxon>Lactobacillales</taxon>
        <taxon>Lactobacillaceae</taxon>
        <taxon>Companilactobacillus</taxon>
    </lineage>
</organism>
<dbReference type="AlphaFoldDB" id="A0A837RLH3"/>
<gene>
    <name evidence="1" type="ORF">FD26_GL000662</name>
</gene>
<evidence type="ECO:0008006" key="3">
    <source>
        <dbReference type="Google" id="ProtNLM"/>
    </source>
</evidence>
<accession>A0A837RLH3</accession>